<organism evidence="9 10">
    <name type="scientific">Torque teno virus 26</name>
    <dbReference type="NCBI Taxonomy" id="687365"/>
    <lineage>
        <taxon>Viruses</taxon>
        <taxon>Monodnaviria</taxon>
        <taxon>Shotokuvirae</taxon>
        <taxon>Commensaviricota</taxon>
        <taxon>Cardeaviricetes</taxon>
        <taxon>Sanitavirales</taxon>
        <taxon>Anelloviridae</taxon>
        <taxon>Alphatorquevirus</taxon>
        <taxon>Alphatorquevirus cerco6</taxon>
    </lineage>
</organism>
<dbReference type="Pfam" id="PF02956">
    <property type="entry name" value="TT_ORF1"/>
    <property type="match status" value="1"/>
</dbReference>
<feature type="region of interest" description="Disordered" evidence="8">
    <location>
        <begin position="625"/>
        <end position="656"/>
    </location>
</feature>
<dbReference type="Proteomes" id="UP000170849">
    <property type="component" value="Segment"/>
</dbReference>
<evidence type="ECO:0000313" key="10">
    <source>
        <dbReference type="Proteomes" id="UP000170849"/>
    </source>
</evidence>
<evidence type="ECO:0000256" key="2">
    <source>
        <dbReference type="ARBA" id="ARBA00006131"/>
    </source>
</evidence>
<reference evidence="9 10" key="1">
    <citation type="journal article" date="2000" name="Virology">
        <title>Species-specific TT viruses in humans and nonhuman primates and their phylogenetic relatedness.</title>
        <authorList>
            <person name="Okamoto H."/>
            <person name="Nishizawa T."/>
            <person name="Tawara A."/>
            <person name="Peng Y."/>
            <person name="Takahashi M."/>
            <person name="Kishimoto J."/>
            <person name="Tanaka T."/>
            <person name="Miyakawa Y."/>
            <person name="Mayumi M."/>
        </authorList>
    </citation>
    <scope>NUCLEOTIDE SEQUENCE [LARGE SCALE GENOMIC DNA]</scope>
    <source>
        <strain evidence="9">Mf-TTV3</strain>
    </source>
</reference>
<proteinExistence type="inferred from homology"/>
<evidence type="ECO:0000256" key="6">
    <source>
        <dbReference type="ARBA" id="ARBA00022844"/>
    </source>
</evidence>
<sequence length="732" mass="86905">MAWWWRRWPRRRRRWRRWGRRRVGSWRRRGVAGRRRRGRRVRRRRRRRVWRRGRRWRLRRRRRLRRYFRNTLILRQWQPTTIKSLRISGWFPGVVCSNRRSQNNYIVHLPDIPARGGGFGGNISITKWNLSMLWHENLMNRNRWSRRNNDLDLVRYLGGSWKFYRDPDRDFIATYSLESPMTTNQYSHLQSHPQIMLLRRHRILIPSLKTKPRGKPYVKRKFKPPKLMRNQWYFQAHFCNVNLIKLTVVGLDLQKAWLRRGTESPIAEFAVLQQSLYNNISLTATETNSEEQKKTWENVWAFPMSMTMNFRELLKTLGATDAELKDGPKRDSVPTLWKKYVTSNKMTENVFNDRQKKINWLVSNSGITTTNTLSRTMYFDRICGMFSSYVLDDTVRWDGTLKKAYVGVRYNPLIDEGTGNKVWIDPVTKKDTKFQPPQSLVLLEGQPLWLLLFGYTDWIKKFYADRNPGTTYRVTLLSPWTYPKLTNKDLYGYVPLGDDFCAGRHPYRQYKITPEWETLWYPMVFNQEPALEAIVNCGPWMPRDEEARSWQLNLGYQFRFKLGGHLPPGQPPEDPCKQPTHDLPETNMLQLAVQASNPRTVDEPFHGWDLRRGMFSASSIKRMREYQTDDENFPDSPAKRSRYDPPTEGEPGALPSGSLQALKALFETPQTPGPLSPSWAKADEAPEVLQLQLQRELQRQRKQQQRLQQGIQEMLLSMKLTQMGHHIDHRLL</sequence>
<evidence type="ECO:0000256" key="4">
    <source>
        <dbReference type="ARBA" id="ARBA00022431"/>
    </source>
</evidence>
<evidence type="ECO:0000313" key="9">
    <source>
        <dbReference type="EMBL" id="BAB19310.1"/>
    </source>
</evidence>
<dbReference type="EMBL" id="AB041958">
    <property type="protein sequence ID" value="BAB19310.1"/>
    <property type="molecule type" value="Genomic_DNA"/>
</dbReference>
<evidence type="ECO:0000256" key="7">
    <source>
        <dbReference type="RuleBase" id="RU361230"/>
    </source>
</evidence>
<name>Q9DUC7_9VIRU</name>
<comment type="subcellular location">
    <subcellularLocation>
        <location evidence="1 7">Virion</location>
    </subcellularLocation>
</comment>
<evidence type="ECO:0000256" key="5">
    <source>
        <dbReference type="ARBA" id="ARBA00022561"/>
    </source>
</evidence>
<evidence type="ECO:0000256" key="1">
    <source>
        <dbReference type="ARBA" id="ARBA00004328"/>
    </source>
</evidence>
<keyword evidence="4 7" id="KW-1140">T=1 icosahedral capsid protein</keyword>
<keyword evidence="5 7" id="KW-0167">Capsid protein</keyword>
<dbReference type="KEGG" id="vg:9086620"/>
<dbReference type="RefSeq" id="YP_003587859.1">
    <property type="nucleotide sequence ID" value="NC_014079.1"/>
</dbReference>
<evidence type="ECO:0000256" key="8">
    <source>
        <dbReference type="SAM" id="MobiDB-lite"/>
    </source>
</evidence>
<dbReference type="GeneID" id="9086620"/>
<keyword evidence="10" id="KW-1185">Reference proteome</keyword>
<dbReference type="GO" id="GO:0039615">
    <property type="term" value="C:T=1 icosahedral viral capsid"/>
    <property type="evidence" value="ECO:0007669"/>
    <property type="project" value="UniProtKB-UniRule"/>
</dbReference>
<dbReference type="OrthoDB" id="3295at10239"/>
<comment type="function">
    <text evidence="7">Self-assembles to form an icosahedral capsid.</text>
</comment>
<protein>
    <recommendedName>
        <fullName evidence="3 7">Capsid protein</fullName>
    </recommendedName>
</protein>
<keyword evidence="6 7" id="KW-0946">Virion</keyword>
<dbReference type="InterPro" id="IPR004219">
    <property type="entry name" value="TTvirus_Unk"/>
</dbReference>
<comment type="similarity">
    <text evidence="2 7">Belongs to the anelloviridae capsid protein family.</text>
</comment>
<accession>Q9DUC7</accession>
<evidence type="ECO:0000256" key="3">
    <source>
        <dbReference type="ARBA" id="ARBA00018091"/>
    </source>
</evidence>